<dbReference type="Pfam" id="PF16869">
    <property type="entry name" value="CNDH2_M"/>
    <property type="match status" value="1"/>
</dbReference>
<feature type="compositionally biased region" description="Polar residues" evidence="7">
    <location>
        <begin position="225"/>
        <end position="240"/>
    </location>
</feature>
<accession>A0AAD8WTQ3</accession>
<dbReference type="GO" id="GO:0005634">
    <property type="term" value="C:nucleus"/>
    <property type="evidence" value="ECO:0007669"/>
    <property type="project" value="UniProtKB-SubCell"/>
</dbReference>
<evidence type="ECO:0000259" key="8">
    <source>
        <dbReference type="Pfam" id="PF06278"/>
    </source>
</evidence>
<evidence type="ECO:0000256" key="4">
    <source>
        <dbReference type="ARBA" id="ARBA00023067"/>
    </source>
</evidence>
<feature type="domain" description="Condensin II complex subunit H2 middle" evidence="10">
    <location>
        <begin position="157"/>
        <end position="319"/>
    </location>
</feature>
<evidence type="ECO:0000256" key="7">
    <source>
        <dbReference type="SAM" id="MobiDB-lite"/>
    </source>
</evidence>
<feature type="region of interest" description="Disordered" evidence="7">
    <location>
        <begin position="105"/>
        <end position="124"/>
    </location>
</feature>
<feature type="compositionally biased region" description="Basic and acidic residues" evidence="7">
    <location>
        <begin position="404"/>
        <end position="413"/>
    </location>
</feature>
<dbReference type="GO" id="GO:0000796">
    <property type="term" value="C:condensin complex"/>
    <property type="evidence" value="ECO:0007669"/>
    <property type="project" value="TreeGrafter"/>
</dbReference>
<evidence type="ECO:0000256" key="5">
    <source>
        <dbReference type="ARBA" id="ARBA00023242"/>
    </source>
</evidence>
<gene>
    <name evidence="11" type="ORF">QYE76_040997</name>
</gene>
<dbReference type="AlphaFoldDB" id="A0AAD8WTQ3"/>
<dbReference type="GO" id="GO:0010032">
    <property type="term" value="P:meiotic chromosome condensation"/>
    <property type="evidence" value="ECO:0007669"/>
    <property type="project" value="TreeGrafter"/>
</dbReference>
<proteinExistence type="inferred from homology"/>
<dbReference type="InterPro" id="IPR031737">
    <property type="entry name" value="CNDH2_C"/>
</dbReference>
<evidence type="ECO:0000259" key="9">
    <source>
        <dbReference type="Pfam" id="PF16858"/>
    </source>
</evidence>
<dbReference type="InterPro" id="IPR009378">
    <property type="entry name" value="H2_N"/>
</dbReference>
<evidence type="ECO:0000313" key="12">
    <source>
        <dbReference type="Proteomes" id="UP001231189"/>
    </source>
</evidence>
<dbReference type="GO" id="GO:0003682">
    <property type="term" value="F:chromatin binding"/>
    <property type="evidence" value="ECO:0007669"/>
    <property type="project" value="TreeGrafter"/>
</dbReference>
<dbReference type="EMBL" id="JAUUTY010000002">
    <property type="protein sequence ID" value="KAK1680149.1"/>
    <property type="molecule type" value="Genomic_DNA"/>
</dbReference>
<feature type="region of interest" description="Disordered" evidence="7">
    <location>
        <begin position="604"/>
        <end position="671"/>
    </location>
</feature>
<protein>
    <recommendedName>
        <fullName evidence="3">Condensin-2 complex subunit H2</fullName>
    </recommendedName>
    <alternativeName>
        <fullName evidence="6">Non-SMC condensin II complex subunit H2</fullName>
    </alternativeName>
</protein>
<dbReference type="Proteomes" id="UP001231189">
    <property type="component" value="Unassembled WGS sequence"/>
</dbReference>
<dbReference type="InterPro" id="IPR031739">
    <property type="entry name" value="Ncaph2"/>
</dbReference>
<reference evidence="11" key="1">
    <citation type="submission" date="2023-07" db="EMBL/GenBank/DDBJ databases">
        <title>A chromosome-level genome assembly of Lolium multiflorum.</title>
        <authorList>
            <person name="Chen Y."/>
            <person name="Copetti D."/>
            <person name="Kolliker R."/>
            <person name="Studer B."/>
        </authorList>
    </citation>
    <scope>NUCLEOTIDE SEQUENCE</scope>
    <source>
        <strain evidence="11">02402/16</strain>
        <tissue evidence="11">Leaf</tissue>
    </source>
</reference>
<feature type="region of interest" description="Disordered" evidence="7">
    <location>
        <begin position="404"/>
        <end position="458"/>
    </location>
</feature>
<dbReference type="Pfam" id="PF06278">
    <property type="entry name" value="CNDH2_N"/>
    <property type="match status" value="1"/>
</dbReference>
<evidence type="ECO:0000256" key="3">
    <source>
        <dbReference type="ARBA" id="ARBA00016903"/>
    </source>
</evidence>
<evidence type="ECO:0000259" key="10">
    <source>
        <dbReference type="Pfam" id="PF16869"/>
    </source>
</evidence>
<evidence type="ECO:0000256" key="1">
    <source>
        <dbReference type="ARBA" id="ARBA00004123"/>
    </source>
</evidence>
<comment type="similarity">
    <text evidence="2">Belongs to the CND2 H2 (condensin-2 subunit 2) family.</text>
</comment>
<feature type="compositionally biased region" description="Acidic residues" evidence="7">
    <location>
        <begin position="302"/>
        <end position="322"/>
    </location>
</feature>
<feature type="compositionally biased region" description="Basic and acidic residues" evidence="7">
    <location>
        <begin position="442"/>
        <end position="452"/>
    </location>
</feature>
<dbReference type="InterPro" id="IPR031719">
    <property type="entry name" value="H2_M"/>
</dbReference>
<dbReference type="PANTHER" id="PTHR14324:SF3">
    <property type="entry name" value="CONDENSIN-2 COMPLEX SUBUNIT H2"/>
    <property type="match status" value="1"/>
</dbReference>
<name>A0AAD8WTQ3_LOLMU</name>
<dbReference type="Pfam" id="PF16858">
    <property type="entry name" value="CNDH2_C"/>
    <property type="match status" value="1"/>
</dbReference>
<evidence type="ECO:0000256" key="6">
    <source>
        <dbReference type="ARBA" id="ARBA00030479"/>
    </source>
</evidence>
<comment type="subcellular location">
    <subcellularLocation>
        <location evidence="1">Nucleus</location>
    </subcellularLocation>
</comment>
<evidence type="ECO:0000256" key="2">
    <source>
        <dbReference type="ARBA" id="ARBA00007844"/>
    </source>
</evidence>
<feature type="domain" description="Condensin II complex subunit H2 N-terminal" evidence="8">
    <location>
        <begin position="22"/>
        <end position="134"/>
    </location>
</feature>
<comment type="caution">
    <text evidence="11">The sequence shown here is derived from an EMBL/GenBank/DDBJ whole genome shotgun (WGS) entry which is preliminary data.</text>
</comment>
<sequence length="671" mass="73875">MEDGSGGGGGGGEGSTSAGRFPILQANRDPESNWEVDVAKSLEDYLLKICSGEISGEDGAYNFNFAEAALLIQGSVQVYSRKVEYLYSLVLHALEFLSQNKQDQQEKASVETNENDPSTAANKEDDLFAGLDNVPAESRTTLDNNLDRDDLRRKIVRPPANLLVFEGDGVDSEASELDSYLLATCGFYGDFLLLDPRDAPAVLDFLQGKESGKEDIPAYRAGSAPSKTRNNVFASPNVRSGGTARRRTPGKAPTPGKVPEIAGHSHDNILDPNVNPGDWSGHPFDHPFEPDDIPGPSMSQHDDEDTGCPDPDSGSDDEDPYELLDPHEPSNLKIKPYKRVKGFSRKVIGAPKKKTLASIFPVAKIDGVVSPELTKSFEVQMSQQENPHASQSVPLYEKLRMSFESGEEHHQPEEENQPNNYGHDSDSNDEPDNIPNYDTEIDSPRYSDKNVDVPDTQEIPEGKSLADMCRSHLDLLLANIAEAEQQTELDARVSTWKQRIEHALEVQDENPPFDIGLYGEHIIDKLSLRADTGTASFSQIVSGKEKFEVARTFSALLQLVNGRSVDLDKGQVTNELVCYTDANPFHVKLIGSNRKPEMEARFARKRVKSPQRSCGEDGEPSLAQPESSKKQPHKNGKNGKVLVKTAVRLTPEGKRRRRSAQLVQPFNLESS</sequence>
<organism evidence="11 12">
    <name type="scientific">Lolium multiflorum</name>
    <name type="common">Italian ryegrass</name>
    <name type="synonym">Lolium perenne subsp. multiflorum</name>
    <dbReference type="NCBI Taxonomy" id="4521"/>
    <lineage>
        <taxon>Eukaryota</taxon>
        <taxon>Viridiplantae</taxon>
        <taxon>Streptophyta</taxon>
        <taxon>Embryophyta</taxon>
        <taxon>Tracheophyta</taxon>
        <taxon>Spermatophyta</taxon>
        <taxon>Magnoliopsida</taxon>
        <taxon>Liliopsida</taxon>
        <taxon>Poales</taxon>
        <taxon>Poaceae</taxon>
        <taxon>BOP clade</taxon>
        <taxon>Pooideae</taxon>
        <taxon>Poodae</taxon>
        <taxon>Poeae</taxon>
        <taxon>Poeae Chloroplast Group 2 (Poeae type)</taxon>
        <taxon>Loliodinae</taxon>
        <taxon>Loliinae</taxon>
        <taxon>Lolium</taxon>
    </lineage>
</organism>
<keyword evidence="12" id="KW-1185">Reference proteome</keyword>
<evidence type="ECO:0000313" key="11">
    <source>
        <dbReference type="EMBL" id="KAK1680149.1"/>
    </source>
</evidence>
<feature type="region of interest" description="Disordered" evidence="7">
    <location>
        <begin position="219"/>
        <end position="333"/>
    </location>
</feature>
<feature type="compositionally biased region" description="Polar residues" evidence="7">
    <location>
        <begin position="661"/>
        <end position="671"/>
    </location>
</feature>
<keyword evidence="4" id="KW-0226">DNA condensation</keyword>
<feature type="region of interest" description="Disordered" evidence="7">
    <location>
        <begin position="1"/>
        <end position="28"/>
    </location>
</feature>
<feature type="domain" description="Condensin-2 complex subunit H2 C-terminal" evidence="9">
    <location>
        <begin position="465"/>
        <end position="595"/>
    </location>
</feature>
<dbReference type="PANTHER" id="PTHR14324">
    <property type="entry name" value="CONDENSIN-2 COMPLEX SUBUNIT H2"/>
    <property type="match status" value="1"/>
</dbReference>
<dbReference type="GO" id="GO:0051306">
    <property type="term" value="P:mitotic sister chromatid separation"/>
    <property type="evidence" value="ECO:0007669"/>
    <property type="project" value="TreeGrafter"/>
</dbReference>
<feature type="compositionally biased region" description="Gly residues" evidence="7">
    <location>
        <begin position="1"/>
        <end position="14"/>
    </location>
</feature>
<keyword evidence="5" id="KW-0539">Nucleus</keyword>
<feature type="compositionally biased region" description="Polar residues" evidence="7">
    <location>
        <begin position="110"/>
        <end position="121"/>
    </location>
</feature>